<sequence>MEDKIIKKFYCTHCQRVFELPIGKTINAHGAFRIIRYLDVQETEKDVCPGKIKPFEDWEKE</sequence>
<name>A0A6M3LIZ2_9ZZZZ</name>
<evidence type="ECO:0000313" key="1">
    <source>
        <dbReference type="EMBL" id="QJA94790.1"/>
    </source>
</evidence>
<accession>A0A6M3LIZ2</accession>
<protein>
    <submittedName>
        <fullName evidence="1">Uncharacterized protein</fullName>
    </submittedName>
</protein>
<gene>
    <name evidence="1" type="ORF">MM415B03737_0001</name>
</gene>
<reference evidence="1" key="1">
    <citation type="submission" date="2020-03" db="EMBL/GenBank/DDBJ databases">
        <title>The deep terrestrial virosphere.</title>
        <authorList>
            <person name="Holmfeldt K."/>
            <person name="Nilsson E."/>
            <person name="Simone D."/>
            <person name="Lopez-Fernandez M."/>
            <person name="Wu X."/>
            <person name="de Brujin I."/>
            <person name="Lundin D."/>
            <person name="Andersson A."/>
            <person name="Bertilsson S."/>
            <person name="Dopson M."/>
        </authorList>
    </citation>
    <scope>NUCLEOTIDE SEQUENCE</scope>
    <source>
        <strain evidence="1">MM415B03737</strain>
    </source>
</reference>
<dbReference type="AlphaFoldDB" id="A0A6M3LIZ2"/>
<dbReference type="EMBL" id="MT143261">
    <property type="protein sequence ID" value="QJA94790.1"/>
    <property type="molecule type" value="Genomic_DNA"/>
</dbReference>
<organism evidence="1">
    <name type="scientific">viral metagenome</name>
    <dbReference type="NCBI Taxonomy" id="1070528"/>
    <lineage>
        <taxon>unclassified sequences</taxon>
        <taxon>metagenomes</taxon>
        <taxon>organismal metagenomes</taxon>
    </lineage>
</organism>
<proteinExistence type="predicted"/>